<name>A0A8S1GRX4_9PELO</name>
<sequence>MATSRARPSATGCVPVYGPQCHKFDPRLDPTKSVQARPVVVSLFSPNWLGNLCPKAKKCGGDVSRSAGG</sequence>
<protein>
    <submittedName>
        <fullName evidence="1">Uncharacterized protein</fullName>
    </submittedName>
</protein>
<keyword evidence="2" id="KW-1185">Reference proteome</keyword>
<accession>A0A8S1GRX4</accession>
<reference evidence="1" key="1">
    <citation type="submission" date="2020-10" db="EMBL/GenBank/DDBJ databases">
        <authorList>
            <person name="Kikuchi T."/>
        </authorList>
    </citation>
    <scope>NUCLEOTIDE SEQUENCE</scope>
    <source>
        <strain evidence="1">NKZ352</strain>
    </source>
</reference>
<gene>
    <name evidence="1" type="ORF">CAUJ_LOCUS2135</name>
</gene>
<dbReference type="AlphaFoldDB" id="A0A8S1GRX4"/>
<evidence type="ECO:0000313" key="1">
    <source>
        <dbReference type="EMBL" id="CAD6186216.1"/>
    </source>
</evidence>
<proteinExistence type="predicted"/>
<dbReference type="EMBL" id="CAJGYM010000004">
    <property type="protein sequence ID" value="CAD6186216.1"/>
    <property type="molecule type" value="Genomic_DNA"/>
</dbReference>
<organism evidence="1 2">
    <name type="scientific">Caenorhabditis auriculariae</name>
    <dbReference type="NCBI Taxonomy" id="2777116"/>
    <lineage>
        <taxon>Eukaryota</taxon>
        <taxon>Metazoa</taxon>
        <taxon>Ecdysozoa</taxon>
        <taxon>Nematoda</taxon>
        <taxon>Chromadorea</taxon>
        <taxon>Rhabditida</taxon>
        <taxon>Rhabditina</taxon>
        <taxon>Rhabditomorpha</taxon>
        <taxon>Rhabditoidea</taxon>
        <taxon>Rhabditidae</taxon>
        <taxon>Peloderinae</taxon>
        <taxon>Caenorhabditis</taxon>
    </lineage>
</organism>
<evidence type="ECO:0000313" key="2">
    <source>
        <dbReference type="Proteomes" id="UP000835052"/>
    </source>
</evidence>
<comment type="caution">
    <text evidence="1">The sequence shown here is derived from an EMBL/GenBank/DDBJ whole genome shotgun (WGS) entry which is preliminary data.</text>
</comment>
<dbReference type="Proteomes" id="UP000835052">
    <property type="component" value="Unassembled WGS sequence"/>
</dbReference>